<dbReference type="EMBL" id="CP053980">
    <property type="protein sequence ID" value="QKH27760.1"/>
    <property type="molecule type" value="Genomic_DNA"/>
</dbReference>
<evidence type="ECO:0000313" key="5">
    <source>
        <dbReference type="Proteomes" id="UP000501107"/>
    </source>
</evidence>
<dbReference type="PANTHER" id="PTHR42759">
    <property type="entry name" value="MOXR FAMILY PROTEIN"/>
    <property type="match status" value="1"/>
</dbReference>
<dbReference type="EMBL" id="CP009335">
    <property type="protein sequence ID" value="AJG76327.1"/>
    <property type="molecule type" value="Genomic_DNA"/>
</dbReference>
<evidence type="ECO:0000313" key="3">
    <source>
        <dbReference type="EMBL" id="QKH27760.1"/>
    </source>
</evidence>
<dbReference type="Gene3D" id="1.10.8.80">
    <property type="entry name" value="Magnesium chelatase subunit I, C-Terminal domain"/>
    <property type="match status" value="1"/>
</dbReference>
<dbReference type="AlphaFoldDB" id="A0A0B5NSF2"/>
<evidence type="ECO:0000313" key="2">
    <source>
        <dbReference type="EMBL" id="AJG76327.1"/>
    </source>
</evidence>
<gene>
    <name evidence="2" type="ORF">BF38_4188</name>
    <name evidence="3" type="ORF">FOC89_28685</name>
</gene>
<dbReference type="InterPro" id="IPR050764">
    <property type="entry name" value="CbbQ/NirQ/NorQ/GpvN"/>
</dbReference>
<dbReference type="Proteomes" id="UP000501107">
    <property type="component" value="Chromosome"/>
</dbReference>
<evidence type="ECO:0000259" key="1">
    <source>
        <dbReference type="SMART" id="SM00382"/>
    </source>
</evidence>
<dbReference type="InterPro" id="IPR011703">
    <property type="entry name" value="ATPase_AAA-3"/>
</dbReference>
<dbReference type="KEGG" id="btw:BF38_4188"/>
<dbReference type="GO" id="GO:0005524">
    <property type="term" value="F:ATP binding"/>
    <property type="evidence" value="ECO:0007669"/>
    <property type="project" value="InterPro"/>
</dbReference>
<dbReference type="Gene3D" id="3.40.50.300">
    <property type="entry name" value="P-loop containing nucleotide triphosphate hydrolases"/>
    <property type="match status" value="1"/>
</dbReference>
<proteinExistence type="predicted"/>
<dbReference type="Proteomes" id="UP000031876">
    <property type="component" value="Chromosome"/>
</dbReference>
<dbReference type="PIRSF" id="PIRSF002849">
    <property type="entry name" value="AAA_ATPase_chaperone_MoxR_prd"/>
    <property type="match status" value="1"/>
</dbReference>
<dbReference type="CDD" id="cd00009">
    <property type="entry name" value="AAA"/>
    <property type="match status" value="1"/>
</dbReference>
<reference evidence="3 5" key="2">
    <citation type="submission" date="2020-05" db="EMBL/GenBank/DDBJ databases">
        <title>FDA dAtabase for Regulatory Grade micrObial Sequences (FDA-ARGOS): Supporting development and validation of Infectious Disease Dx tests.</title>
        <authorList>
            <person name="Nelson B."/>
            <person name="Plummer A."/>
            <person name="Tallon L."/>
            <person name="Sadzewicz L."/>
            <person name="Zhao X."/>
            <person name="Vavikolanu K."/>
            <person name="Mehta A."/>
            <person name="Aluvathingal J."/>
            <person name="Nadendla S."/>
            <person name="Myers T."/>
            <person name="Yan Y."/>
            <person name="Sichtig H."/>
        </authorList>
    </citation>
    <scope>NUCLEOTIDE SEQUENCE [LARGE SCALE GENOMIC DNA]</scope>
    <source>
        <strain evidence="3 5">FDAARGOS_795</strain>
    </source>
</reference>
<accession>A0A0B5NSF2</accession>
<dbReference type="InterPro" id="IPR041628">
    <property type="entry name" value="ChlI/MoxR_AAA_lid"/>
</dbReference>
<dbReference type="RefSeq" id="WP_000105655.1">
    <property type="nucleotide sequence ID" value="NZ_CP009335.1"/>
</dbReference>
<dbReference type="SUPFAM" id="SSF52540">
    <property type="entry name" value="P-loop containing nucleoside triphosphate hydrolases"/>
    <property type="match status" value="1"/>
</dbReference>
<dbReference type="Pfam" id="PF07726">
    <property type="entry name" value="AAA_3"/>
    <property type="match status" value="1"/>
</dbReference>
<name>A0A0B5NSF2_BACTU</name>
<organism evidence="3 5">
    <name type="scientific">Bacillus thuringiensis</name>
    <dbReference type="NCBI Taxonomy" id="1428"/>
    <lineage>
        <taxon>Bacteria</taxon>
        <taxon>Bacillati</taxon>
        <taxon>Bacillota</taxon>
        <taxon>Bacilli</taxon>
        <taxon>Bacillales</taxon>
        <taxon>Bacillaceae</taxon>
        <taxon>Bacillus</taxon>
        <taxon>Bacillus cereus group</taxon>
    </lineage>
</organism>
<dbReference type="GO" id="GO:0016887">
    <property type="term" value="F:ATP hydrolysis activity"/>
    <property type="evidence" value="ECO:0007669"/>
    <property type="project" value="InterPro"/>
</dbReference>
<sequence length="310" mass="34775">MSTLKKITNNISKVIIGKDESIELAAIALIAKGHILLEDVPGTGKTTLAKSLAKSVDAKFQRIQFTADTLPGDVIGLEYFNVKESDFKTRLGPIFANIVLVDEINRAVPRTQSSLLEVMEERTVTIAKQTHSLPEPFLVIATQNPLESAGTFPLPDAQLDRFLLTIRQGYPTREAEKEMMNRFQMNDPLETLHSIISSEEIIMMQKRAREVLVGNDVQDYLLEIIEATRKHELIEIGVSPRGTLAFMRAIQARAILNERDYCTPDDIKTLAASVCAHRLTLTIEGEMKTTKEQIMREILHTINVPVENIR</sequence>
<dbReference type="SMART" id="SM00382">
    <property type="entry name" value="AAA"/>
    <property type="match status" value="1"/>
</dbReference>
<protein>
    <submittedName>
        <fullName evidence="3">MoxR family ATPase</fullName>
    </submittedName>
    <submittedName>
        <fullName evidence="2">Sigma-54 interaction domain protein</fullName>
    </submittedName>
</protein>
<dbReference type="InterPro" id="IPR027417">
    <property type="entry name" value="P-loop_NTPase"/>
</dbReference>
<dbReference type="InterPro" id="IPR003593">
    <property type="entry name" value="AAA+_ATPase"/>
</dbReference>
<evidence type="ECO:0000313" key="4">
    <source>
        <dbReference type="Proteomes" id="UP000031876"/>
    </source>
</evidence>
<dbReference type="PANTHER" id="PTHR42759:SF5">
    <property type="entry name" value="METHANOL DEHYDROGENASE REGULATOR"/>
    <property type="match status" value="1"/>
</dbReference>
<reference evidence="2 4" key="1">
    <citation type="journal article" date="2015" name="Genome Announc.">
        <title>Complete genome sequences for 35 biothreat assay-relevant bacillus species.</title>
        <authorList>
            <person name="Johnson S.L."/>
            <person name="Daligault H.E."/>
            <person name="Davenport K.W."/>
            <person name="Jaissle J."/>
            <person name="Frey K.G."/>
            <person name="Ladner J.T."/>
            <person name="Broomall S.M."/>
            <person name="Bishop-Lilly K.A."/>
            <person name="Bruce D.C."/>
            <person name="Gibbons H.S."/>
            <person name="Coyne S.R."/>
            <person name="Lo C.C."/>
            <person name="Meincke L."/>
            <person name="Munk A.C."/>
            <person name="Koroleva G.I."/>
            <person name="Rosenzweig C.N."/>
            <person name="Palacios G.F."/>
            <person name="Redden C.L."/>
            <person name="Minogue T.D."/>
            <person name="Chain P.S."/>
        </authorList>
    </citation>
    <scope>NUCLEOTIDE SEQUENCE [LARGE SCALE GENOMIC DNA]</scope>
    <source>
        <strain evidence="2 4">HD1011</strain>
    </source>
</reference>
<dbReference type="Pfam" id="PF17863">
    <property type="entry name" value="AAA_lid_2"/>
    <property type="match status" value="1"/>
</dbReference>
<feature type="domain" description="AAA+ ATPase" evidence="1">
    <location>
        <begin position="31"/>
        <end position="172"/>
    </location>
</feature>